<dbReference type="OrthoDB" id="5853491at2759"/>
<evidence type="ECO:0000313" key="2">
    <source>
        <dbReference type="Proteomes" id="UP000038040"/>
    </source>
</evidence>
<evidence type="ECO:0000313" key="4">
    <source>
        <dbReference type="WBParaSite" id="DME_0000372701-mRNA-1"/>
    </source>
</evidence>
<sequence length="229" mass="26159">MMPSLLKNLFPKKIIQSNKLPNEENVIFPDNITDNEFCIRRKEFLREDQLRLIVIAETNFRLLFDSSTVLSLNKLLRHQSDILPLGLMLFGSMPMMKKATFKVHYLSCTNQIMVGHVISLPKSTKRAYRLVKRLVRDSSGVPVKSIKSIMGLIRWKEFKAKLNHKAPSVAPEKGIGTSLQIFATHCHVFHSTLKKCPSQSRASLQITLQITDLEYADDVALFADNYDEI</sequence>
<name>A0A0N4U9G4_DRAME</name>
<dbReference type="AlphaFoldDB" id="A0A0N4U9G4"/>
<keyword evidence="3" id="KW-1185">Reference proteome</keyword>
<reference evidence="4" key="1">
    <citation type="submission" date="2017-02" db="UniProtKB">
        <authorList>
            <consortium name="WormBaseParasite"/>
        </authorList>
    </citation>
    <scope>IDENTIFICATION</scope>
</reference>
<proteinExistence type="predicted"/>
<accession>A0A0N4U9G4</accession>
<organism evidence="2 4">
    <name type="scientific">Dracunculus medinensis</name>
    <name type="common">Guinea worm</name>
    <dbReference type="NCBI Taxonomy" id="318479"/>
    <lineage>
        <taxon>Eukaryota</taxon>
        <taxon>Metazoa</taxon>
        <taxon>Ecdysozoa</taxon>
        <taxon>Nematoda</taxon>
        <taxon>Chromadorea</taxon>
        <taxon>Rhabditida</taxon>
        <taxon>Spirurina</taxon>
        <taxon>Dracunculoidea</taxon>
        <taxon>Dracunculidae</taxon>
        <taxon>Dracunculus</taxon>
    </lineage>
</organism>
<dbReference type="STRING" id="318479.A0A0N4U9G4"/>
<dbReference type="Proteomes" id="UP000038040">
    <property type="component" value="Unplaced"/>
</dbReference>
<gene>
    <name evidence="1" type="ORF">DME_LOCUS7732</name>
</gene>
<protein>
    <submittedName>
        <fullName evidence="4">Reverse transcriptase domain-containing protein</fullName>
    </submittedName>
</protein>
<dbReference type="EMBL" id="UYYG01001162">
    <property type="protein sequence ID" value="VDN57759.1"/>
    <property type="molecule type" value="Genomic_DNA"/>
</dbReference>
<evidence type="ECO:0000313" key="1">
    <source>
        <dbReference type="EMBL" id="VDN57759.1"/>
    </source>
</evidence>
<reference evidence="1 3" key="2">
    <citation type="submission" date="2018-11" db="EMBL/GenBank/DDBJ databases">
        <authorList>
            <consortium name="Pathogen Informatics"/>
        </authorList>
    </citation>
    <scope>NUCLEOTIDE SEQUENCE [LARGE SCALE GENOMIC DNA]</scope>
</reference>
<evidence type="ECO:0000313" key="3">
    <source>
        <dbReference type="Proteomes" id="UP000274756"/>
    </source>
</evidence>
<dbReference type="WBParaSite" id="DME_0000372701-mRNA-1">
    <property type="protein sequence ID" value="DME_0000372701-mRNA-1"/>
    <property type="gene ID" value="DME_0000372701"/>
</dbReference>
<dbReference type="Proteomes" id="UP000274756">
    <property type="component" value="Unassembled WGS sequence"/>
</dbReference>